<protein>
    <submittedName>
        <fullName evidence="1">Uncharacterized protein</fullName>
    </submittedName>
</protein>
<dbReference type="RefSeq" id="WP_093883977.1">
    <property type="nucleotide sequence ID" value="NZ_FOBS01000019.1"/>
</dbReference>
<dbReference type="OrthoDB" id="9804286at2"/>
<dbReference type="EMBL" id="FOBS01000019">
    <property type="protein sequence ID" value="SEM50860.1"/>
    <property type="molecule type" value="Genomic_DNA"/>
</dbReference>
<proteinExistence type="predicted"/>
<evidence type="ECO:0000313" key="1">
    <source>
        <dbReference type="EMBL" id="SEM50860.1"/>
    </source>
</evidence>
<name>A0A1H7YXH6_9BACT</name>
<dbReference type="Proteomes" id="UP000198744">
    <property type="component" value="Unassembled WGS sequence"/>
</dbReference>
<dbReference type="AlphaFoldDB" id="A0A1H7YXH6"/>
<sequence length="180" mass="20690">MFINELGIFTQSFSRFLEGQCEEDVWYDLRIKVGFINGQLEVRLDTPPLVETTFLPYESVEEESVVAEPSPWNLAADVIPEYPTLSADEEEESVPNIRKLANKGQIVTCTNGHEVCELSRDYFEDQDVNPDLFAHFRPPQRIISESDRINEIRCLVCGAQWISGGAWNIRFFSEGRWIPE</sequence>
<evidence type="ECO:0000313" key="2">
    <source>
        <dbReference type="Proteomes" id="UP000198744"/>
    </source>
</evidence>
<gene>
    <name evidence="1" type="ORF">SAMN04489760_1193</name>
</gene>
<organism evidence="1 2">
    <name type="scientific">Syntrophus gentianae</name>
    <dbReference type="NCBI Taxonomy" id="43775"/>
    <lineage>
        <taxon>Bacteria</taxon>
        <taxon>Pseudomonadati</taxon>
        <taxon>Thermodesulfobacteriota</taxon>
        <taxon>Syntrophia</taxon>
        <taxon>Syntrophales</taxon>
        <taxon>Syntrophaceae</taxon>
        <taxon>Syntrophus</taxon>
    </lineage>
</organism>
<reference evidence="1 2" key="1">
    <citation type="submission" date="2016-10" db="EMBL/GenBank/DDBJ databases">
        <authorList>
            <person name="de Groot N.N."/>
        </authorList>
    </citation>
    <scope>NUCLEOTIDE SEQUENCE [LARGE SCALE GENOMIC DNA]</scope>
    <source>
        <strain evidence="1 2">DSM 8423</strain>
    </source>
</reference>
<keyword evidence="2" id="KW-1185">Reference proteome</keyword>
<accession>A0A1H7YXH6</accession>